<dbReference type="PROSITE" id="PS50989">
    <property type="entry name" value="COA_CT_CTER"/>
    <property type="match status" value="1"/>
</dbReference>
<dbReference type="OrthoDB" id="439921at2759"/>
<dbReference type="SUPFAM" id="SSF52096">
    <property type="entry name" value="ClpP/crotonase"/>
    <property type="match status" value="2"/>
</dbReference>
<dbReference type="AlphaFoldDB" id="A0A166G4F9"/>
<dbReference type="Gene3D" id="3.90.226.10">
    <property type="entry name" value="2-enoyl-CoA Hydratase, Chain A, domain 1"/>
    <property type="match status" value="3"/>
</dbReference>
<protein>
    <submittedName>
        <fullName evidence="2">Propionyl-CoA carboxylase</fullName>
    </submittedName>
</protein>
<dbReference type="GO" id="GO:0004658">
    <property type="term" value="F:propionyl-CoA carboxylase activity"/>
    <property type="evidence" value="ECO:0007669"/>
    <property type="project" value="TreeGrafter"/>
</dbReference>
<dbReference type="InterPro" id="IPR011763">
    <property type="entry name" value="COA_CT_C"/>
</dbReference>
<evidence type="ECO:0000313" key="3">
    <source>
        <dbReference type="Proteomes" id="UP000076532"/>
    </source>
</evidence>
<sequence length="541" mass="58214">MPSDDGTSWKAALADLRAQQNFVRSPNVKDPGYIRQKQAGKLWVRERLDALLDDGSFTEVGSVTGNPKYDEKTGELISFTPANSVIGFGKVQGRRVFVTADDFSVRGGHADGGIQAKSPYGEIRLLDGSSGGGSVATYLSLGYTYVPPLAGLGQSMDAMAVIPVASALLGPTVGLASAKAVTSHFSVMVKGLSQFFAAGPPVVKQATFEDLTKEELGGWEVHGTNGSVDNVATSELDALYQIRAFLSYLPSSIFQLPPITPTDITMDRIDRREEELISIIPRRRARAYDIRKVVRLLVDQDGEAVSSFFEIGATWGRNIVTGFARLDGKPVGVLSSDCTSNGGAIDAFGSQKTARFINMCDHFGLPLLNLVDQPGFAIGSAAEKMATIRHGASAMSALYNASVPIFTVVIRRAFGVAGGAFADPEDKRGERIAWPSGDWGSLPLEGGLEAAYKRQLNAAESPAARDEMIKDLLARFEAVRSPLATANKFVVEEIVDPRDTRPLACEWVTRVYENNLPQRLVLRQQAYGLDGKPSSGKGYKL</sequence>
<dbReference type="InterPro" id="IPR051047">
    <property type="entry name" value="AccD/PCCB"/>
</dbReference>
<name>A0A166G4F9_9AGAM</name>
<evidence type="ECO:0000259" key="1">
    <source>
        <dbReference type="PROSITE" id="PS50989"/>
    </source>
</evidence>
<keyword evidence="3" id="KW-1185">Reference proteome</keyword>
<evidence type="ECO:0000313" key="2">
    <source>
        <dbReference type="EMBL" id="KZP17461.1"/>
    </source>
</evidence>
<dbReference type="Proteomes" id="UP000076532">
    <property type="component" value="Unassembled WGS sequence"/>
</dbReference>
<dbReference type="InterPro" id="IPR029045">
    <property type="entry name" value="ClpP/crotonase-like_dom_sf"/>
</dbReference>
<accession>A0A166G4F9</accession>
<dbReference type="STRING" id="436010.A0A166G4F9"/>
<dbReference type="PANTHER" id="PTHR43842">
    <property type="entry name" value="PROPIONYL-COA CARBOXYLASE BETA CHAIN"/>
    <property type="match status" value="1"/>
</dbReference>
<dbReference type="EMBL" id="KV417582">
    <property type="protein sequence ID" value="KZP17461.1"/>
    <property type="molecule type" value="Genomic_DNA"/>
</dbReference>
<proteinExistence type="predicted"/>
<dbReference type="Pfam" id="PF01039">
    <property type="entry name" value="Carboxyl_trans"/>
    <property type="match status" value="1"/>
</dbReference>
<reference evidence="2 3" key="1">
    <citation type="journal article" date="2016" name="Mol. Biol. Evol.">
        <title>Comparative Genomics of Early-Diverging Mushroom-Forming Fungi Provides Insights into the Origins of Lignocellulose Decay Capabilities.</title>
        <authorList>
            <person name="Nagy L.G."/>
            <person name="Riley R."/>
            <person name="Tritt A."/>
            <person name="Adam C."/>
            <person name="Daum C."/>
            <person name="Floudas D."/>
            <person name="Sun H."/>
            <person name="Yadav J.S."/>
            <person name="Pangilinan J."/>
            <person name="Larsson K.H."/>
            <person name="Matsuura K."/>
            <person name="Barry K."/>
            <person name="Labutti K."/>
            <person name="Kuo R."/>
            <person name="Ohm R.A."/>
            <person name="Bhattacharya S.S."/>
            <person name="Shirouzu T."/>
            <person name="Yoshinaga Y."/>
            <person name="Martin F.M."/>
            <person name="Grigoriev I.V."/>
            <person name="Hibbett D.S."/>
        </authorList>
    </citation>
    <scope>NUCLEOTIDE SEQUENCE [LARGE SCALE GENOMIC DNA]</scope>
    <source>
        <strain evidence="2 3">CBS 109695</strain>
    </source>
</reference>
<gene>
    <name evidence="2" type="ORF">FIBSPDRAFT_747023</name>
</gene>
<dbReference type="InterPro" id="IPR034733">
    <property type="entry name" value="AcCoA_carboxyl_beta"/>
</dbReference>
<dbReference type="PANTHER" id="PTHR43842:SF2">
    <property type="entry name" value="PROPIONYL-COA CARBOXYLASE BETA CHAIN, MITOCHONDRIAL"/>
    <property type="match status" value="1"/>
</dbReference>
<feature type="domain" description="CoA carboxyltransferase C-terminal" evidence="1">
    <location>
        <begin position="268"/>
        <end position="522"/>
    </location>
</feature>
<organism evidence="2 3">
    <name type="scientific">Athelia psychrophila</name>
    <dbReference type="NCBI Taxonomy" id="1759441"/>
    <lineage>
        <taxon>Eukaryota</taxon>
        <taxon>Fungi</taxon>
        <taxon>Dikarya</taxon>
        <taxon>Basidiomycota</taxon>
        <taxon>Agaricomycotina</taxon>
        <taxon>Agaricomycetes</taxon>
        <taxon>Agaricomycetidae</taxon>
        <taxon>Atheliales</taxon>
        <taxon>Atheliaceae</taxon>
        <taxon>Athelia</taxon>
    </lineage>
</organism>